<keyword evidence="3" id="KW-1185">Reference proteome</keyword>
<dbReference type="Proteomes" id="UP000091979">
    <property type="component" value="Unassembled WGS sequence"/>
</dbReference>
<dbReference type="GO" id="GO:0009298">
    <property type="term" value="P:GDP-mannose biosynthetic process"/>
    <property type="evidence" value="ECO:0007669"/>
    <property type="project" value="TreeGrafter"/>
</dbReference>
<dbReference type="InterPro" id="IPR001538">
    <property type="entry name" value="Man6P_isomerase-2_C"/>
</dbReference>
<dbReference type="InterPro" id="IPR051161">
    <property type="entry name" value="Mannose-6P_isomerase_type2"/>
</dbReference>
<dbReference type="InterPro" id="IPR011051">
    <property type="entry name" value="RmlC_Cupin_sf"/>
</dbReference>
<dbReference type="PANTHER" id="PTHR46390">
    <property type="entry name" value="MANNOSE-1-PHOSPHATE GUANYLYLTRANSFERASE"/>
    <property type="match status" value="1"/>
</dbReference>
<sequence length="143" mass="16363">MSTQRTKRVSVVTGNRVCSASQYANKEFRPWGTFQVVDYGKRHQVKRLIVYPGQRLSLQKHFHRAEHWVVVRGTALVTRGEEQVLLTENQSTFVPVGMVHRLENPGKVNLEIVEVQSGIYLEEDDIVRLDDEYGRGDQPAGRS</sequence>
<comment type="caution">
    <text evidence="2">The sequence shown here is derived from an EMBL/GenBank/DDBJ whole genome shotgun (WGS) entry which is preliminary data.</text>
</comment>
<dbReference type="GO" id="GO:0004475">
    <property type="term" value="F:mannose-1-phosphate guanylyltransferase (GTP) activity"/>
    <property type="evidence" value="ECO:0007669"/>
    <property type="project" value="TreeGrafter"/>
</dbReference>
<evidence type="ECO:0000259" key="1">
    <source>
        <dbReference type="Pfam" id="PF01050"/>
    </source>
</evidence>
<dbReference type="GO" id="GO:0005976">
    <property type="term" value="P:polysaccharide metabolic process"/>
    <property type="evidence" value="ECO:0007669"/>
    <property type="project" value="InterPro"/>
</dbReference>
<feature type="domain" description="Mannose-6-phosphate isomerase type II C-terminal" evidence="1">
    <location>
        <begin position="22"/>
        <end position="131"/>
    </location>
</feature>
<accession>A0A1B7XCA3</accession>
<dbReference type="InterPro" id="IPR014710">
    <property type="entry name" value="RmlC-like_jellyroll"/>
</dbReference>
<reference evidence="2 3" key="1">
    <citation type="submission" date="2015-01" db="EMBL/GenBank/DDBJ databases">
        <title>Desulfovibrio sp. JC271 draft genome sequence.</title>
        <authorList>
            <person name="Shivani Y."/>
            <person name="Subhash Y."/>
            <person name="Sasikala C."/>
            <person name="Ramana C.V."/>
        </authorList>
    </citation>
    <scope>NUCLEOTIDE SEQUENCE [LARGE SCALE GENOMIC DNA]</scope>
    <source>
        <strain evidence="2 3">JC271</strain>
    </source>
</reference>
<organism evidence="2 3">
    <name type="scientific">Halodesulfovibrio spirochaetisodalis</name>
    <dbReference type="NCBI Taxonomy" id="1560234"/>
    <lineage>
        <taxon>Bacteria</taxon>
        <taxon>Pseudomonadati</taxon>
        <taxon>Thermodesulfobacteriota</taxon>
        <taxon>Desulfovibrionia</taxon>
        <taxon>Desulfovibrionales</taxon>
        <taxon>Desulfovibrionaceae</taxon>
        <taxon>Halodesulfovibrio</taxon>
    </lineage>
</organism>
<dbReference type="FunFam" id="2.60.120.10:FF:000032">
    <property type="entry name" value="Mannose-1-phosphate guanylyltransferase/mannose-6-phosphate isomerase"/>
    <property type="match status" value="1"/>
</dbReference>
<evidence type="ECO:0000313" key="2">
    <source>
        <dbReference type="EMBL" id="OBQ51545.1"/>
    </source>
</evidence>
<dbReference type="STRING" id="1560234.SP90_09160"/>
<gene>
    <name evidence="2" type="ORF">SP90_09160</name>
</gene>
<dbReference type="OrthoDB" id="9806359at2"/>
<dbReference type="EMBL" id="JXMS01000014">
    <property type="protein sequence ID" value="OBQ51545.1"/>
    <property type="molecule type" value="Genomic_DNA"/>
</dbReference>
<evidence type="ECO:0000313" key="3">
    <source>
        <dbReference type="Proteomes" id="UP000091979"/>
    </source>
</evidence>
<dbReference type="CDD" id="cd02213">
    <property type="entry name" value="cupin_PMI_typeII_C"/>
    <property type="match status" value="1"/>
</dbReference>
<dbReference type="AlphaFoldDB" id="A0A1B7XCA3"/>
<protein>
    <recommendedName>
        <fullName evidence="1">Mannose-6-phosphate isomerase type II C-terminal domain-containing protein</fullName>
    </recommendedName>
</protein>
<dbReference type="PATRIC" id="fig|1560234.3.peg.662"/>
<dbReference type="SUPFAM" id="SSF51182">
    <property type="entry name" value="RmlC-like cupins"/>
    <property type="match status" value="1"/>
</dbReference>
<dbReference type="Pfam" id="PF01050">
    <property type="entry name" value="MannoseP_isomer"/>
    <property type="match status" value="1"/>
</dbReference>
<dbReference type="PANTHER" id="PTHR46390:SF1">
    <property type="entry name" value="MANNOSE-1-PHOSPHATE GUANYLYLTRANSFERASE"/>
    <property type="match status" value="1"/>
</dbReference>
<name>A0A1B7XCA3_9BACT</name>
<proteinExistence type="predicted"/>
<dbReference type="Gene3D" id="2.60.120.10">
    <property type="entry name" value="Jelly Rolls"/>
    <property type="match status" value="1"/>
</dbReference>